<accession>I7LA30</accession>
<dbReference type="Proteomes" id="UP000009311">
    <property type="component" value="Unassembled WGS sequence"/>
</dbReference>
<dbReference type="RefSeq" id="WP_009558905.1">
    <property type="nucleotide sequence ID" value="NZ_AYZN01000004.1"/>
</dbReference>
<comment type="caution">
    <text evidence="4">The sequence shown here is derived from an EMBL/GenBank/DDBJ whole genome shotgun (WGS) entry which is preliminary data.</text>
</comment>
<dbReference type="AlphaFoldDB" id="I7LA30"/>
<reference evidence="4 5" key="1">
    <citation type="submission" date="2012-06" db="EMBL/GenBank/DDBJ databases">
        <title>Draft Genome Sequence of Lactobacillus pasteurii CRBIP 24.76T.</title>
        <authorList>
            <person name="Cousin S."/>
            <person name="Bouchier C."/>
            <person name="Loux V."/>
            <person name="Ma L."/>
            <person name="Creno S."/>
            <person name="Bizet C."/>
            <person name="Clermont D."/>
        </authorList>
    </citation>
    <scope>NUCLEOTIDE SEQUENCE [LARGE SCALE GENOMIC DNA]</scope>
    <source>
        <strain evidence="5">CRBIP 24.76T</strain>
    </source>
</reference>
<evidence type="ECO:0000313" key="5">
    <source>
        <dbReference type="Proteomes" id="UP000009311"/>
    </source>
</evidence>
<dbReference type="InterPro" id="IPR001647">
    <property type="entry name" value="HTH_TetR"/>
</dbReference>
<dbReference type="PROSITE" id="PS50977">
    <property type="entry name" value="HTH_TETR_2"/>
    <property type="match status" value="1"/>
</dbReference>
<sequence length="174" mass="20180">MVKSTFLNLPDEKKQRITQAVLKEFSTYPLTDAQVSRIVKDAEIARGAFYKYFDDLTDAYMYVYKIAIKEIHTGIRPSSGFDPDFYYQRVKNFVEKAQNSQYWPLMKLHMTRNEIVLGTMQGNPGQMLKMPPQMWSAMVLSHDAINACFNDPDHTNEILERLRTSLELIAKGMK</sequence>
<dbReference type="GO" id="GO:0003677">
    <property type="term" value="F:DNA binding"/>
    <property type="evidence" value="ECO:0007669"/>
    <property type="project" value="UniProtKB-UniRule"/>
</dbReference>
<dbReference type="eggNOG" id="COG1309">
    <property type="taxonomic scope" value="Bacteria"/>
</dbReference>
<proteinExistence type="predicted"/>
<evidence type="ECO:0000256" key="1">
    <source>
        <dbReference type="ARBA" id="ARBA00023125"/>
    </source>
</evidence>
<protein>
    <submittedName>
        <fullName evidence="4">Transcriptional regulator</fullName>
    </submittedName>
</protein>
<evidence type="ECO:0000259" key="3">
    <source>
        <dbReference type="PROSITE" id="PS50977"/>
    </source>
</evidence>
<keyword evidence="1 2" id="KW-0238">DNA-binding</keyword>
<dbReference type="PATRIC" id="fig|1423790.3.peg.1346"/>
<dbReference type="InterPro" id="IPR009057">
    <property type="entry name" value="Homeodomain-like_sf"/>
</dbReference>
<dbReference type="EMBL" id="CAKD01000001">
    <property type="protein sequence ID" value="CCI84356.1"/>
    <property type="molecule type" value="Genomic_DNA"/>
</dbReference>
<dbReference type="STRING" id="1423790.BN53_09085"/>
<feature type="domain" description="HTH tetR-type" evidence="3">
    <location>
        <begin position="11"/>
        <end position="71"/>
    </location>
</feature>
<name>I7LA30_9LACO</name>
<dbReference type="SUPFAM" id="SSF46689">
    <property type="entry name" value="Homeodomain-like"/>
    <property type="match status" value="1"/>
</dbReference>
<evidence type="ECO:0000313" key="4">
    <source>
        <dbReference type="EMBL" id="CCI84356.1"/>
    </source>
</evidence>
<evidence type="ECO:0000256" key="2">
    <source>
        <dbReference type="PROSITE-ProRule" id="PRU00335"/>
    </source>
</evidence>
<gene>
    <name evidence="4" type="ORF">BN53_09085</name>
</gene>
<keyword evidence="5" id="KW-1185">Reference proteome</keyword>
<organism evidence="4 5">
    <name type="scientific">Lactobacillus pasteurii DSM 23907 = CRBIP 24.76</name>
    <dbReference type="NCBI Taxonomy" id="1423790"/>
    <lineage>
        <taxon>Bacteria</taxon>
        <taxon>Bacillati</taxon>
        <taxon>Bacillota</taxon>
        <taxon>Bacilli</taxon>
        <taxon>Lactobacillales</taxon>
        <taxon>Lactobacillaceae</taxon>
        <taxon>Lactobacillus</taxon>
    </lineage>
</organism>
<feature type="DNA-binding region" description="H-T-H motif" evidence="2">
    <location>
        <begin position="34"/>
        <end position="53"/>
    </location>
</feature>
<dbReference type="OrthoDB" id="9812484at2"/>
<dbReference type="Gene3D" id="1.10.357.10">
    <property type="entry name" value="Tetracycline Repressor, domain 2"/>
    <property type="match status" value="1"/>
</dbReference>